<dbReference type="EMBL" id="CP036266">
    <property type="protein sequence ID" value="QDT22643.1"/>
    <property type="molecule type" value="Genomic_DNA"/>
</dbReference>
<gene>
    <name evidence="7" type="ORF">HG66A1_44510</name>
</gene>
<dbReference type="OrthoDB" id="9795496at2"/>
<evidence type="ECO:0000313" key="8">
    <source>
        <dbReference type="Proteomes" id="UP000320421"/>
    </source>
</evidence>
<evidence type="ECO:0000256" key="5">
    <source>
        <dbReference type="ARBA" id="ARBA00023136"/>
    </source>
</evidence>
<evidence type="ECO:0000256" key="4">
    <source>
        <dbReference type="ARBA" id="ARBA00022989"/>
    </source>
</evidence>
<evidence type="ECO:0000313" key="7">
    <source>
        <dbReference type="EMBL" id="QDT22643.1"/>
    </source>
</evidence>
<dbReference type="GO" id="GO:0016020">
    <property type="term" value="C:membrane"/>
    <property type="evidence" value="ECO:0007669"/>
    <property type="project" value="UniProtKB-SubCell"/>
</dbReference>
<feature type="transmembrane region" description="Helical" evidence="6">
    <location>
        <begin position="89"/>
        <end position="107"/>
    </location>
</feature>
<comment type="subcellular location">
    <subcellularLocation>
        <location evidence="1">Membrane</location>
        <topology evidence="1">Multi-pass membrane protein</topology>
    </subcellularLocation>
</comment>
<dbReference type="PANTHER" id="PTHR10057">
    <property type="entry name" value="PERIPHERAL-TYPE BENZODIAZEPINE RECEPTOR"/>
    <property type="match status" value="1"/>
</dbReference>
<dbReference type="InterPro" id="IPR004307">
    <property type="entry name" value="TspO_MBR"/>
</dbReference>
<dbReference type="AlphaFoldDB" id="A0A517PTH0"/>
<dbReference type="InterPro" id="IPR038330">
    <property type="entry name" value="TspO/MBR-related_sf"/>
</dbReference>
<protein>
    <submittedName>
        <fullName evidence="7">TspO/MBR family protein</fullName>
    </submittedName>
</protein>
<keyword evidence="4 6" id="KW-1133">Transmembrane helix</keyword>
<dbReference type="PANTHER" id="PTHR10057:SF0">
    <property type="entry name" value="TRANSLOCATOR PROTEIN"/>
    <property type="match status" value="1"/>
</dbReference>
<accession>A0A517PTH0</accession>
<keyword evidence="5 6" id="KW-0472">Membrane</keyword>
<keyword evidence="8" id="KW-1185">Reference proteome</keyword>
<feature type="transmembrane region" description="Helical" evidence="6">
    <location>
        <begin position="119"/>
        <end position="139"/>
    </location>
</feature>
<organism evidence="7 8">
    <name type="scientific">Gimesia chilikensis</name>
    <dbReference type="NCBI Taxonomy" id="2605989"/>
    <lineage>
        <taxon>Bacteria</taxon>
        <taxon>Pseudomonadati</taxon>
        <taxon>Planctomycetota</taxon>
        <taxon>Planctomycetia</taxon>
        <taxon>Planctomycetales</taxon>
        <taxon>Planctomycetaceae</taxon>
        <taxon>Gimesia</taxon>
    </lineage>
</organism>
<reference evidence="7 8" key="1">
    <citation type="submission" date="2019-02" db="EMBL/GenBank/DDBJ databases">
        <title>Deep-cultivation of Planctomycetes and their phenomic and genomic characterization uncovers novel biology.</title>
        <authorList>
            <person name="Wiegand S."/>
            <person name="Jogler M."/>
            <person name="Boedeker C."/>
            <person name="Pinto D."/>
            <person name="Vollmers J."/>
            <person name="Rivas-Marin E."/>
            <person name="Kohn T."/>
            <person name="Peeters S.H."/>
            <person name="Heuer A."/>
            <person name="Rast P."/>
            <person name="Oberbeckmann S."/>
            <person name="Bunk B."/>
            <person name="Jeske O."/>
            <person name="Meyerdierks A."/>
            <person name="Storesund J.E."/>
            <person name="Kallscheuer N."/>
            <person name="Luecker S."/>
            <person name="Lage O.M."/>
            <person name="Pohl T."/>
            <person name="Merkel B.J."/>
            <person name="Hornburger P."/>
            <person name="Mueller R.-W."/>
            <person name="Bruemmer F."/>
            <person name="Labrenz M."/>
            <person name="Spormann A.M."/>
            <person name="Op den Camp H."/>
            <person name="Overmann J."/>
            <person name="Amann R."/>
            <person name="Jetten M.S.M."/>
            <person name="Mascher T."/>
            <person name="Medema M.H."/>
            <person name="Devos D.P."/>
            <person name="Kaster A.-K."/>
            <person name="Ovreas L."/>
            <person name="Rohde M."/>
            <person name="Galperin M.Y."/>
            <person name="Jogler C."/>
        </authorList>
    </citation>
    <scope>NUCLEOTIDE SEQUENCE [LARGE SCALE GENOMIC DNA]</scope>
    <source>
        <strain evidence="7 8">HG66A1</strain>
    </source>
</reference>
<dbReference type="Gene3D" id="1.20.1260.100">
    <property type="entry name" value="TspO/MBR protein"/>
    <property type="match status" value="1"/>
</dbReference>
<evidence type="ECO:0000256" key="6">
    <source>
        <dbReference type="SAM" id="Phobius"/>
    </source>
</evidence>
<dbReference type="GO" id="GO:0033013">
    <property type="term" value="P:tetrapyrrole metabolic process"/>
    <property type="evidence" value="ECO:0007669"/>
    <property type="project" value="UniProtKB-ARBA"/>
</dbReference>
<feature type="transmembrane region" description="Helical" evidence="6">
    <location>
        <begin position="145"/>
        <end position="163"/>
    </location>
</feature>
<evidence type="ECO:0000256" key="3">
    <source>
        <dbReference type="ARBA" id="ARBA00022692"/>
    </source>
</evidence>
<name>A0A517PTH0_9PLAN</name>
<dbReference type="CDD" id="cd15904">
    <property type="entry name" value="TSPO_MBR"/>
    <property type="match status" value="1"/>
</dbReference>
<keyword evidence="3 6" id="KW-0812">Transmembrane</keyword>
<evidence type="ECO:0000256" key="1">
    <source>
        <dbReference type="ARBA" id="ARBA00004141"/>
    </source>
</evidence>
<dbReference type="FunFam" id="1.20.1260.100:FF:000001">
    <property type="entry name" value="translocator protein 2"/>
    <property type="match status" value="1"/>
</dbReference>
<evidence type="ECO:0000256" key="2">
    <source>
        <dbReference type="ARBA" id="ARBA00007524"/>
    </source>
</evidence>
<comment type="similarity">
    <text evidence="2">Belongs to the TspO/BZRP family.</text>
</comment>
<feature type="transmembrane region" description="Helical" evidence="6">
    <location>
        <begin position="175"/>
        <end position="194"/>
    </location>
</feature>
<proteinExistence type="inferred from homology"/>
<dbReference type="Proteomes" id="UP000320421">
    <property type="component" value="Chromosome"/>
</dbReference>
<dbReference type="Pfam" id="PF03073">
    <property type="entry name" value="TspO_MBR"/>
    <property type="match status" value="1"/>
</dbReference>
<sequence>MIYFYFCDETAWPFGLLILRDICHKSSLFNFPGKRSLHKTASGTIIESGLYTNPAGTLSICGFNNMTWMEWYNTLSKPGWTPSPGTISLIWQILYPIILISFGYVFYQTVRRRYPAATVMPFAINLIANLSFTPLFFGLRNVPLATLDILVVWSTILWIIYSIWPRSRWVALAQIPYLIWVSIATTIQVSIFWMN</sequence>